<feature type="domain" description="Large ribosomal subunit protein bL25 L25" evidence="7">
    <location>
        <begin position="6"/>
        <end position="93"/>
    </location>
</feature>
<evidence type="ECO:0000313" key="9">
    <source>
        <dbReference type="EMBL" id="RUR76249.1"/>
    </source>
</evidence>
<dbReference type="SUPFAM" id="SSF50715">
    <property type="entry name" value="Ribosomal protein L25-like"/>
    <property type="match status" value="1"/>
</dbReference>
<dbReference type="Proteomes" id="UP000268857">
    <property type="component" value="Unassembled WGS sequence"/>
</dbReference>
<sequence>MELSVECQKRPEGSKPKALRRSGQIPGNLYGHKGTESIALSIDAKVVERLLKKASVNNTLIDLKVTDAPWQGKTLLREVQTHPAKGTPYHLSFFAVAGHGPTDVEIPLHFVGDAIGVKQNGGILDPVITQLQVRCDPQNIPDYIEVDVSQMDIGDNLHISEIALPSGVTALDEGTRMVVSVLPPQKSTDTGTESEATA</sequence>
<dbReference type="PANTHER" id="PTHR33284:SF1">
    <property type="entry name" value="RIBOSOMAL PROTEIN L25_GLN-TRNA SYNTHETASE, ANTI-CODON-BINDING DOMAIN-CONTAINING PROTEIN"/>
    <property type="match status" value="1"/>
</dbReference>
<dbReference type="InterPro" id="IPR037121">
    <property type="entry name" value="Ribosomal_bL25_C"/>
</dbReference>
<evidence type="ECO:0000256" key="4">
    <source>
        <dbReference type="ARBA" id="ARBA00023274"/>
    </source>
</evidence>
<keyword evidence="4 5" id="KW-0687">Ribonucleoprotein</keyword>
<protein>
    <recommendedName>
        <fullName evidence="5">Large ribosomal subunit protein bL25</fullName>
    </recommendedName>
    <alternativeName>
        <fullName evidence="5">General stress protein CTC</fullName>
    </alternativeName>
</protein>
<dbReference type="STRING" id="211165.GCA_000317285_03481"/>
<gene>
    <name evidence="5 9" type="primary">rplY</name>
    <name evidence="5" type="synonym">ctc</name>
    <name evidence="9" type="ORF">PCC6912_44210</name>
</gene>
<dbReference type="GO" id="GO:0006412">
    <property type="term" value="P:translation"/>
    <property type="evidence" value="ECO:0007669"/>
    <property type="project" value="UniProtKB-UniRule"/>
</dbReference>
<dbReference type="Pfam" id="PF01386">
    <property type="entry name" value="Ribosomal_L25p"/>
    <property type="match status" value="1"/>
</dbReference>
<dbReference type="GO" id="GO:0022625">
    <property type="term" value="C:cytosolic large ribosomal subunit"/>
    <property type="evidence" value="ECO:0007669"/>
    <property type="project" value="TreeGrafter"/>
</dbReference>
<dbReference type="Gene3D" id="2.40.240.10">
    <property type="entry name" value="Ribosomal Protein L25, Chain P"/>
    <property type="match status" value="1"/>
</dbReference>
<dbReference type="GO" id="GO:0008097">
    <property type="term" value="F:5S rRNA binding"/>
    <property type="evidence" value="ECO:0007669"/>
    <property type="project" value="InterPro"/>
</dbReference>
<dbReference type="InterPro" id="IPR020930">
    <property type="entry name" value="Ribosomal_uL5_bac-type"/>
</dbReference>
<dbReference type="AlphaFoldDB" id="A0A3S0ZZT0"/>
<name>A0A3S0ZZT0_CHLFR</name>
<feature type="domain" description="Large ribosomal subunit protein bL25 beta" evidence="8">
    <location>
        <begin position="103"/>
        <end position="185"/>
    </location>
</feature>
<dbReference type="InterPro" id="IPR029751">
    <property type="entry name" value="Ribosomal_L25_dom"/>
</dbReference>
<evidence type="ECO:0000256" key="1">
    <source>
        <dbReference type="ARBA" id="ARBA00022730"/>
    </source>
</evidence>
<comment type="function">
    <text evidence="5">This is one of the proteins that binds to the 5S RNA in the ribosome where it forms part of the central protuberance.</text>
</comment>
<organism evidence="9 10">
    <name type="scientific">Chlorogloeopsis fritschii PCC 6912</name>
    <dbReference type="NCBI Taxonomy" id="211165"/>
    <lineage>
        <taxon>Bacteria</taxon>
        <taxon>Bacillati</taxon>
        <taxon>Cyanobacteriota</taxon>
        <taxon>Cyanophyceae</taxon>
        <taxon>Nostocales</taxon>
        <taxon>Chlorogloeopsidaceae</taxon>
        <taxon>Chlorogloeopsis</taxon>
    </lineage>
</organism>
<dbReference type="Gene3D" id="2.170.120.20">
    <property type="entry name" value="Ribosomal protein L25, beta domain"/>
    <property type="match status" value="1"/>
</dbReference>
<evidence type="ECO:0000256" key="5">
    <source>
        <dbReference type="HAMAP-Rule" id="MF_01334"/>
    </source>
</evidence>
<evidence type="ECO:0000259" key="8">
    <source>
        <dbReference type="Pfam" id="PF14693"/>
    </source>
</evidence>
<keyword evidence="10" id="KW-1185">Reference proteome</keyword>
<comment type="similarity">
    <text evidence="5">Belongs to the bacterial ribosomal protein bL25 family. CTC subfamily.</text>
</comment>
<comment type="caution">
    <text evidence="9">The sequence shown here is derived from an EMBL/GenBank/DDBJ whole genome shotgun (WGS) entry which is preliminary data.</text>
</comment>
<dbReference type="NCBIfam" id="NF004612">
    <property type="entry name" value="PRK05943.1"/>
    <property type="match status" value="1"/>
</dbReference>
<evidence type="ECO:0000256" key="3">
    <source>
        <dbReference type="ARBA" id="ARBA00022980"/>
    </source>
</evidence>
<dbReference type="NCBIfam" id="TIGR00731">
    <property type="entry name" value="bL25_bact_ctc"/>
    <property type="match status" value="1"/>
</dbReference>
<keyword evidence="1 5" id="KW-0699">rRNA-binding</keyword>
<evidence type="ECO:0000259" key="7">
    <source>
        <dbReference type="Pfam" id="PF01386"/>
    </source>
</evidence>
<dbReference type="InterPro" id="IPR001021">
    <property type="entry name" value="Ribosomal_bL25_long"/>
</dbReference>
<evidence type="ECO:0000256" key="2">
    <source>
        <dbReference type="ARBA" id="ARBA00022884"/>
    </source>
</evidence>
<keyword evidence="2 5" id="KW-0694">RNA-binding</keyword>
<dbReference type="InterPro" id="IPR011035">
    <property type="entry name" value="Ribosomal_bL25/Gln-tRNA_synth"/>
</dbReference>
<dbReference type="InterPro" id="IPR020056">
    <property type="entry name" value="Rbsml_bL25/Gln-tRNA_synth_N"/>
</dbReference>
<dbReference type="OrthoDB" id="9786489at2"/>
<dbReference type="NCBIfam" id="NF004139">
    <property type="entry name" value="PRK05618.4-2"/>
    <property type="match status" value="1"/>
</dbReference>
<dbReference type="EMBL" id="RSCJ01000021">
    <property type="protein sequence ID" value="RUR76249.1"/>
    <property type="molecule type" value="Genomic_DNA"/>
</dbReference>
<dbReference type="PANTHER" id="PTHR33284">
    <property type="entry name" value="RIBOSOMAL PROTEIN L25/GLN-TRNA SYNTHETASE, ANTI-CODON-BINDING DOMAIN-CONTAINING PROTEIN"/>
    <property type="match status" value="1"/>
</dbReference>
<dbReference type="GO" id="GO:0003735">
    <property type="term" value="F:structural constituent of ribosome"/>
    <property type="evidence" value="ECO:0007669"/>
    <property type="project" value="InterPro"/>
</dbReference>
<evidence type="ECO:0000313" key="10">
    <source>
        <dbReference type="Proteomes" id="UP000268857"/>
    </source>
</evidence>
<comment type="subunit">
    <text evidence="5">Part of the 50S ribosomal subunit; part of the 5S rRNA/L5/L18/L25 subcomplex. Contacts the 5S rRNA. Binds to the 5S rRNA independently of L5 and L18.</text>
</comment>
<keyword evidence="3 5" id="KW-0689">Ribosomal protein</keyword>
<reference evidence="9 10" key="1">
    <citation type="journal article" date="2019" name="Genome Biol. Evol.">
        <title>Day and night: Metabolic profiles and evolutionary relationships of six axenic non-marine cyanobacteria.</title>
        <authorList>
            <person name="Will S.E."/>
            <person name="Henke P."/>
            <person name="Boedeker C."/>
            <person name="Huang S."/>
            <person name="Brinkmann H."/>
            <person name="Rohde M."/>
            <person name="Jarek M."/>
            <person name="Friedl T."/>
            <person name="Seufert S."/>
            <person name="Schumacher M."/>
            <person name="Overmann J."/>
            <person name="Neumann-Schaal M."/>
            <person name="Petersen J."/>
        </authorList>
    </citation>
    <scope>NUCLEOTIDE SEQUENCE [LARGE SCALE GENOMIC DNA]</scope>
    <source>
        <strain evidence="9 10">PCC 6912</strain>
    </source>
</reference>
<dbReference type="RefSeq" id="WP_016875954.1">
    <property type="nucleotide sequence ID" value="NZ_AJLN01000094.1"/>
</dbReference>
<dbReference type="Pfam" id="PF14693">
    <property type="entry name" value="Ribosomal_TL5_C"/>
    <property type="match status" value="1"/>
</dbReference>
<evidence type="ECO:0000256" key="6">
    <source>
        <dbReference type="SAM" id="MobiDB-lite"/>
    </source>
</evidence>
<accession>A0A3S0ZZT0</accession>
<dbReference type="HAMAP" id="MF_01334">
    <property type="entry name" value="Ribosomal_bL25_CTC"/>
    <property type="match status" value="1"/>
</dbReference>
<dbReference type="InterPro" id="IPR020057">
    <property type="entry name" value="Ribosomal_bL25_b-dom"/>
</dbReference>
<dbReference type="CDD" id="cd00495">
    <property type="entry name" value="Ribosomal_L25_TL5_CTC"/>
    <property type="match status" value="1"/>
</dbReference>
<proteinExistence type="inferred from homology"/>
<feature type="region of interest" description="Disordered" evidence="6">
    <location>
        <begin position="1"/>
        <end position="23"/>
    </location>
</feature>